<sequence>MDTLVFDSDDLDAAEEWLSRTYAKIRIGSRSPDAGRIRIRRDALTAVTADRLDIRLEMTYDVAPLGRVSVCCMHSGTLRDHTFPGVEDAYGPGEVGTLAPPHLPYSGRICDNAQYTIALLEPGLLAQVAETAPQRRPQPVRLTWHRPHSPAAAQHLRHSVLYVRDHIMSVPVVTEQPLVVATAVQHLAATVLAAFPNTALTDPTGPDRNDAHPTTLRRAIAYIDGHADQPISVADIADAAHVTIRALQYAFRRHLDTTPLAHLRRVRLSHAHQDLVAASPCGGVTVTEIAARWGFFHPGRFAAHYRGAYGRTPLQTLAEV</sequence>
<reference evidence="5" key="2">
    <citation type="submission" date="2020-09" db="EMBL/GenBank/DDBJ databases">
        <authorList>
            <person name="Sun Q."/>
            <person name="Ohkuma M."/>
        </authorList>
    </citation>
    <scope>NUCLEOTIDE SEQUENCE</scope>
    <source>
        <strain evidence="5">JCM 3131</strain>
    </source>
</reference>
<dbReference type="SUPFAM" id="SSF46689">
    <property type="entry name" value="Homeodomain-like"/>
    <property type="match status" value="2"/>
</dbReference>
<reference evidence="5" key="1">
    <citation type="journal article" date="2014" name="Int. J. Syst. Evol. Microbiol.">
        <title>Complete genome sequence of Corynebacterium casei LMG S-19264T (=DSM 44701T), isolated from a smear-ripened cheese.</title>
        <authorList>
            <consortium name="US DOE Joint Genome Institute (JGI-PGF)"/>
            <person name="Walter F."/>
            <person name="Albersmeier A."/>
            <person name="Kalinowski J."/>
            <person name="Ruckert C."/>
        </authorList>
    </citation>
    <scope>NUCLEOTIDE SEQUENCE</scope>
    <source>
        <strain evidence="5">JCM 3131</strain>
    </source>
</reference>
<accession>A0A918EQP6</accession>
<dbReference type="AlphaFoldDB" id="A0A918EQP6"/>
<feature type="domain" description="HTH araC/xylS-type" evidence="4">
    <location>
        <begin position="217"/>
        <end position="319"/>
    </location>
</feature>
<evidence type="ECO:0000256" key="3">
    <source>
        <dbReference type="ARBA" id="ARBA00023163"/>
    </source>
</evidence>
<keyword evidence="2" id="KW-0238">DNA-binding</keyword>
<evidence type="ECO:0000256" key="2">
    <source>
        <dbReference type="ARBA" id="ARBA00023125"/>
    </source>
</evidence>
<keyword evidence="3" id="KW-0804">Transcription</keyword>
<dbReference type="InterPro" id="IPR018060">
    <property type="entry name" value="HTH_AraC"/>
</dbReference>
<dbReference type="GO" id="GO:0003700">
    <property type="term" value="F:DNA-binding transcription factor activity"/>
    <property type="evidence" value="ECO:0007669"/>
    <property type="project" value="InterPro"/>
</dbReference>
<keyword evidence="6" id="KW-1185">Reference proteome</keyword>
<gene>
    <name evidence="5" type="ORF">GCM10010145_21070</name>
</gene>
<comment type="caution">
    <text evidence="5">The sequence shown here is derived from an EMBL/GenBank/DDBJ whole genome shotgun (WGS) entry which is preliminary data.</text>
</comment>
<dbReference type="Proteomes" id="UP000620156">
    <property type="component" value="Unassembled WGS sequence"/>
</dbReference>
<name>A0A918EQP6_9ACTN</name>
<dbReference type="Gene3D" id="1.10.10.60">
    <property type="entry name" value="Homeodomain-like"/>
    <property type="match status" value="1"/>
</dbReference>
<dbReference type="SMART" id="SM00342">
    <property type="entry name" value="HTH_ARAC"/>
    <property type="match status" value="1"/>
</dbReference>
<evidence type="ECO:0000259" key="4">
    <source>
        <dbReference type="PROSITE" id="PS01124"/>
    </source>
</evidence>
<dbReference type="PANTHER" id="PTHR46796:SF12">
    <property type="entry name" value="HTH-TYPE DNA-BINDING TRANSCRIPTIONAL ACTIVATOR EUTR"/>
    <property type="match status" value="1"/>
</dbReference>
<keyword evidence="1" id="KW-0805">Transcription regulation</keyword>
<protein>
    <recommendedName>
        <fullName evidence="4">HTH araC/xylS-type domain-containing protein</fullName>
    </recommendedName>
</protein>
<organism evidence="5 6">
    <name type="scientific">Streptomyces ruber</name>
    <dbReference type="NCBI Taxonomy" id="83378"/>
    <lineage>
        <taxon>Bacteria</taxon>
        <taxon>Bacillati</taxon>
        <taxon>Actinomycetota</taxon>
        <taxon>Actinomycetes</taxon>
        <taxon>Kitasatosporales</taxon>
        <taxon>Streptomycetaceae</taxon>
        <taxon>Streptomyces</taxon>
    </lineage>
</organism>
<dbReference type="GO" id="GO:0043565">
    <property type="term" value="F:sequence-specific DNA binding"/>
    <property type="evidence" value="ECO:0007669"/>
    <property type="project" value="InterPro"/>
</dbReference>
<dbReference type="EMBL" id="BMQK01000003">
    <property type="protein sequence ID" value="GGQ51556.1"/>
    <property type="molecule type" value="Genomic_DNA"/>
</dbReference>
<dbReference type="Pfam" id="PF12833">
    <property type="entry name" value="HTH_18"/>
    <property type="match status" value="1"/>
</dbReference>
<dbReference type="InterPro" id="IPR009057">
    <property type="entry name" value="Homeodomain-like_sf"/>
</dbReference>
<dbReference type="InterPro" id="IPR050204">
    <property type="entry name" value="AraC_XylS_family_regulators"/>
</dbReference>
<evidence type="ECO:0000313" key="6">
    <source>
        <dbReference type="Proteomes" id="UP000620156"/>
    </source>
</evidence>
<dbReference type="RefSeq" id="WP_189216424.1">
    <property type="nucleotide sequence ID" value="NZ_BMQK01000003.1"/>
</dbReference>
<proteinExistence type="predicted"/>
<dbReference type="PANTHER" id="PTHR46796">
    <property type="entry name" value="HTH-TYPE TRANSCRIPTIONAL ACTIVATOR RHAS-RELATED"/>
    <property type="match status" value="1"/>
</dbReference>
<dbReference type="PROSITE" id="PS01124">
    <property type="entry name" value="HTH_ARAC_FAMILY_2"/>
    <property type="match status" value="1"/>
</dbReference>
<evidence type="ECO:0000313" key="5">
    <source>
        <dbReference type="EMBL" id="GGQ51556.1"/>
    </source>
</evidence>
<evidence type="ECO:0000256" key="1">
    <source>
        <dbReference type="ARBA" id="ARBA00023015"/>
    </source>
</evidence>